<reference evidence="12" key="2">
    <citation type="journal article" date="2014" name="Mol. Biochem. Parasitol.">
        <title>Capturing the variant surface glycoprotein repertoire (the VSGnome) of Trypanosoma brucei Lister 427.</title>
        <authorList>
            <person name="Cross G.A."/>
            <person name="Kim H.S."/>
            <person name="Wickstead B."/>
        </authorList>
    </citation>
    <scope>NUCLEOTIDE SEQUENCE</scope>
    <source>
        <strain evidence="12">Lister 427</strain>
    </source>
</reference>
<dbReference type="GO" id="GO:0042783">
    <property type="term" value="P:symbiont-mediated evasion of host immune response"/>
    <property type="evidence" value="ECO:0007669"/>
    <property type="project" value="InterPro"/>
</dbReference>
<organism evidence="12">
    <name type="scientific">Trypanosoma brucei</name>
    <dbReference type="NCBI Taxonomy" id="5691"/>
    <lineage>
        <taxon>Eukaryota</taxon>
        <taxon>Discoba</taxon>
        <taxon>Euglenozoa</taxon>
        <taxon>Kinetoplastea</taxon>
        <taxon>Metakinetoplastina</taxon>
        <taxon>Trypanosomatida</taxon>
        <taxon>Trypanosomatidae</taxon>
        <taxon>Trypanosoma</taxon>
    </lineage>
</organism>
<evidence type="ECO:0000256" key="7">
    <source>
        <dbReference type="ARBA" id="ARBA00023288"/>
    </source>
</evidence>
<dbReference type="AlphaFoldDB" id="M4TD89"/>
<dbReference type="EMBL" id="KC613574">
    <property type="protein sequence ID" value="AGH61005.1"/>
    <property type="molecule type" value="Genomic_DNA"/>
</dbReference>
<dbReference type="GO" id="GO:0005886">
    <property type="term" value="C:plasma membrane"/>
    <property type="evidence" value="ECO:0007669"/>
    <property type="project" value="UniProtKB-SubCell"/>
</dbReference>
<evidence type="ECO:0000256" key="5">
    <source>
        <dbReference type="ARBA" id="ARBA00023136"/>
    </source>
</evidence>
<dbReference type="Gene3D" id="3.90.150.10">
    <property type="entry name" value="Variant Surface Glycoprotein, subunit A domain 1"/>
    <property type="match status" value="1"/>
</dbReference>
<feature type="domain" description="Trypanosome variant surface glycoprotein A-type N-terminal" evidence="10">
    <location>
        <begin position="9"/>
        <end position="380"/>
    </location>
</feature>
<feature type="region of interest" description="Disordered" evidence="8">
    <location>
        <begin position="340"/>
        <end position="362"/>
    </location>
</feature>
<sequence>MKAKEAVHTLLVLLFSRAVSPADVDSVPQDAVENLCKLAAEMAEYPAVFATNIRAHLSQQKHMMAAELKLRVYAAQHSTNKGQLFIPILAPYEEKCKNSLPAIESELGPGIDAVDATAYLSGRLLETLEFLADVHQNSGGGTGTGCLTKSGSHVVQGKADLPNCPKTRQDSLQVKTLTRSHLTDTGFVKLPTATTGHRRGAGTAKCNILGTGNSNGGLAGQQTQGQPTVLGGYIKLAANGPGYTIQDLTNLAGQDRGNDAPAFKHAYIKTKAYKPHPHKACDIKALTLDDVKNSKQAQMLYRLLIQNKTANDNQEAEQTQLQNAIETTFKPADKFQTTWIDPEIKNKVPKEAAGEEGSDQIELENEEDIDKLRRILNYYSAKAIKRELSKGTASDSNPSCPSDQKTSKKTPIKEDCKEHREKDACQDAGCKFDNSKKDGEKCFPDPEAKTENKKGKDGKTTSSSTCAGKKQGECEKENGCKWENNACKDSTFFPNKKFVLMVPAFFSFLL</sequence>
<feature type="signal peptide" evidence="9">
    <location>
        <begin position="1"/>
        <end position="21"/>
    </location>
</feature>
<keyword evidence="4" id="KW-0336">GPI-anchor</keyword>
<reference evidence="12" key="1">
    <citation type="submission" date="2013-02" db="EMBL/GenBank/DDBJ databases">
        <authorList>
            <person name="Cross G.A.M."/>
            <person name="Kim H.-S."/>
            <person name="Wickstead B."/>
        </authorList>
    </citation>
    <scope>NUCLEOTIDE SEQUENCE</scope>
    <source>
        <strain evidence="12">Lister 427</strain>
    </source>
</reference>
<feature type="domain" description="Trypanosome variant surface glycoprotein C-terminal" evidence="11">
    <location>
        <begin position="416"/>
        <end position="509"/>
    </location>
</feature>
<evidence type="ECO:0000256" key="6">
    <source>
        <dbReference type="ARBA" id="ARBA00023180"/>
    </source>
</evidence>
<keyword evidence="6" id="KW-0325">Glycoprotein</keyword>
<keyword evidence="9" id="KW-0732">Signal</keyword>
<evidence type="ECO:0000313" key="12">
    <source>
        <dbReference type="EMBL" id="AGH61005.1"/>
    </source>
</evidence>
<keyword evidence="7" id="KW-0449">Lipoprotein</keyword>
<comment type="function">
    <text evidence="1">VSG forms a coat on the surface of the parasite. The trypanosome evades the immune response of the host by expressing a series of antigenically distinct VSGs from an estimated 1000 VSG genes.</text>
</comment>
<dbReference type="VEuPathDB" id="TriTrypDB:Tb1125.5.5510"/>
<dbReference type="GO" id="GO:0098552">
    <property type="term" value="C:side of membrane"/>
    <property type="evidence" value="ECO:0007669"/>
    <property type="project" value="UniProtKB-KW"/>
</dbReference>
<feature type="region of interest" description="Disordered" evidence="8">
    <location>
        <begin position="429"/>
        <end position="477"/>
    </location>
</feature>
<protein>
    <submittedName>
        <fullName evidence="12">Variant surface glycoprotein 436</fullName>
    </submittedName>
</protein>
<evidence type="ECO:0000259" key="11">
    <source>
        <dbReference type="Pfam" id="PF10659"/>
    </source>
</evidence>
<dbReference type="SUPFAM" id="SSF58087">
    <property type="entry name" value="Variant surface glycoprotein (N-terminal domain)"/>
    <property type="match status" value="1"/>
</dbReference>
<keyword evidence="5" id="KW-0472">Membrane</keyword>
<evidence type="ECO:0000256" key="2">
    <source>
        <dbReference type="ARBA" id="ARBA00004609"/>
    </source>
</evidence>
<keyword evidence="3" id="KW-1003">Cell membrane</keyword>
<feature type="compositionally biased region" description="Polar residues" evidence="8">
    <location>
        <begin position="391"/>
        <end position="404"/>
    </location>
</feature>
<dbReference type="InterPro" id="IPR001812">
    <property type="entry name" value="Trypano_VSG_A_N_dom"/>
</dbReference>
<dbReference type="Pfam" id="PF10659">
    <property type="entry name" value="Trypan_glycop_C"/>
    <property type="match status" value="1"/>
</dbReference>
<accession>M4TD89</accession>
<evidence type="ECO:0000256" key="4">
    <source>
        <dbReference type="ARBA" id="ARBA00022622"/>
    </source>
</evidence>
<evidence type="ECO:0000256" key="3">
    <source>
        <dbReference type="ARBA" id="ARBA00022475"/>
    </source>
</evidence>
<comment type="subcellular location">
    <subcellularLocation>
        <location evidence="2">Cell membrane</location>
        <topology evidence="2">Lipid-anchor</topology>
        <topology evidence="2">GPI-anchor</topology>
    </subcellularLocation>
</comment>
<feature type="compositionally biased region" description="Basic and acidic residues" evidence="8">
    <location>
        <begin position="433"/>
        <end position="459"/>
    </location>
</feature>
<proteinExistence type="predicted"/>
<dbReference type="Pfam" id="PF00913">
    <property type="entry name" value="Trypan_glycop"/>
    <property type="match status" value="1"/>
</dbReference>
<evidence type="ECO:0000256" key="9">
    <source>
        <dbReference type="SAM" id="SignalP"/>
    </source>
</evidence>
<feature type="compositionally biased region" description="Basic and acidic residues" evidence="8">
    <location>
        <begin position="342"/>
        <end position="353"/>
    </location>
</feature>
<dbReference type="InterPro" id="IPR019609">
    <property type="entry name" value="Variant_surf_glycoprt_trypan_C"/>
</dbReference>
<evidence type="ECO:0000256" key="8">
    <source>
        <dbReference type="SAM" id="MobiDB-lite"/>
    </source>
</evidence>
<dbReference type="Gene3D" id="1.10.470.10">
    <property type="entry name" value="Variant Surface Glycoprotein, subunit A, domain 2"/>
    <property type="match status" value="1"/>
</dbReference>
<dbReference type="VEuPathDB" id="TriTrypDB:Tb427_000051800"/>
<evidence type="ECO:0000256" key="1">
    <source>
        <dbReference type="ARBA" id="ARBA00002523"/>
    </source>
</evidence>
<name>M4TD89_9TRYP</name>
<feature type="chain" id="PRO_5004058561" evidence="9">
    <location>
        <begin position="22"/>
        <end position="510"/>
    </location>
</feature>
<feature type="region of interest" description="Disordered" evidence="8">
    <location>
        <begin position="388"/>
        <end position="415"/>
    </location>
</feature>
<dbReference type="VEuPathDB" id="TriTrypDB:Tb927.5.5510"/>
<evidence type="ECO:0000259" key="10">
    <source>
        <dbReference type="Pfam" id="PF00913"/>
    </source>
</evidence>